<comment type="caution">
    <text evidence="2">The sequence shown here is derived from an EMBL/GenBank/DDBJ whole genome shotgun (WGS) entry which is preliminary data.</text>
</comment>
<keyword evidence="3" id="KW-1185">Reference proteome</keyword>
<evidence type="ECO:0000313" key="2">
    <source>
        <dbReference type="EMBL" id="CAL4068478.1"/>
    </source>
</evidence>
<keyword evidence="1" id="KW-0472">Membrane</keyword>
<dbReference type="AlphaFoldDB" id="A0AAV2Q1A5"/>
<feature type="transmembrane region" description="Helical" evidence="1">
    <location>
        <begin position="17"/>
        <end position="34"/>
    </location>
</feature>
<keyword evidence="1" id="KW-1133">Transmembrane helix</keyword>
<dbReference type="EMBL" id="CAXKWB010003166">
    <property type="protein sequence ID" value="CAL4068478.1"/>
    <property type="molecule type" value="Genomic_DNA"/>
</dbReference>
<proteinExistence type="predicted"/>
<dbReference type="Proteomes" id="UP001497623">
    <property type="component" value="Unassembled WGS sequence"/>
</dbReference>
<evidence type="ECO:0000256" key="1">
    <source>
        <dbReference type="SAM" id="Phobius"/>
    </source>
</evidence>
<name>A0AAV2Q1A5_MEGNR</name>
<sequence>MAHQAPSIQLMVLSSRIVRVIHSIWVAISLVLYLQGRLLPIGRCTEDLPAVVGVVVVEGGWVGIVVGEGDWDGHEVPVGEEGVAAVHHGEEEAKYSCSNPRP</sequence>
<gene>
    <name evidence="2" type="ORF">MNOR_LOCUS7280</name>
</gene>
<reference evidence="2 3" key="1">
    <citation type="submission" date="2024-05" db="EMBL/GenBank/DDBJ databases">
        <authorList>
            <person name="Wallberg A."/>
        </authorList>
    </citation>
    <scope>NUCLEOTIDE SEQUENCE [LARGE SCALE GENOMIC DNA]</scope>
</reference>
<accession>A0AAV2Q1A5</accession>
<evidence type="ECO:0000313" key="3">
    <source>
        <dbReference type="Proteomes" id="UP001497623"/>
    </source>
</evidence>
<keyword evidence="1" id="KW-0812">Transmembrane</keyword>
<organism evidence="2 3">
    <name type="scientific">Meganyctiphanes norvegica</name>
    <name type="common">Northern krill</name>
    <name type="synonym">Thysanopoda norvegica</name>
    <dbReference type="NCBI Taxonomy" id="48144"/>
    <lineage>
        <taxon>Eukaryota</taxon>
        <taxon>Metazoa</taxon>
        <taxon>Ecdysozoa</taxon>
        <taxon>Arthropoda</taxon>
        <taxon>Crustacea</taxon>
        <taxon>Multicrustacea</taxon>
        <taxon>Malacostraca</taxon>
        <taxon>Eumalacostraca</taxon>
        <taxon>Eucarida</taxon>
        <taxon>Euphausiacea</taxon>
        <taxon>Euphausiidae</taxon>
        <taxon>Meganyctiphanes</taxon>
    </lineage>
</organism>
<protein>
    <submittedName>
        <fullName evidence="2">Uncharacterized protein</fullName>
    </submittedName>
</protein>